<dbReference type="SUPFAM" id="SSF56645">
    <property type="entry name" value="Acyl-CoA dehydrogenase NM domain-like"/>
    <property type="match status" value="1"/>
</dbReference>
<sequence length="410" mass="43662">MNAVTQSLRAAAPRLPTPGSPELEELLAALSEGASERDASRTLPFEQVALVRKSRLGALRLRKEEGGGGLSLRELLSVVIRLGEADPNVAHILRNHFGFVERFTQPSVGDRHLRWARLVAGGDIVGLAMTEMNAKNVGGVEFETRLTRDGDDYVLNGTKYFSTGSIFSDYVLVRAQDEGGRYVSAVIPSVRDGMTLEDDWDGMGQRLTGTGTTRLANVRVAPEELIFDDESDGVGFGRPYHGSYSQLFLTAIVAGIVRAAAAEAAALVKKRARTFSFAPTERPVDDPILQQTVGEISAAAFAAEAAVLAAADALDRAVASRVEGRPALDAAHDGALAAAKAKIIVDELAIRSGAAVFDAGGASATKKSHNLDRHWRNARTLASHNPAAYKARSVGQHLITGDPLPLTGFF</sequence>
<dbReference type="EC" id="1.14.14.21" evidence="9"/>
<dbReference type="InterPro" id="IPR046373">
    <property type="entry name" value="Acyl-CoA_Oxase/DH_mid-dom_sf"/>
</dbReference>
<keyword evidence="3" id="KW-0288">FMN</keyword>
<evidence type="ECO:0000256" key="10">
    <source>
        <dbReference type="ARBA" id="ARBA00034345"/>
    </source>
</evidence>
<organism evidence="17 18">
    <name type="scientific">Chelatococcus sambhunathii</name>
    <dbReference type="NCBI Taxonomy" id="363953"/>
    <lineage>
        <taxon>Bacteria</taxon>
        <taxon>Pseudomonadati</taxon>
        <taxon>Pseudomonadota</taxon>
        <taxon>Alphaproteobacteria</taxon>
        <taxon>Hyphomicrobiales</taxon>
        <taxon>Chelatococcaceae</taxon>
        <taxon>Chelatococcus</taxon>
    </lineage>
</organism>
<dbReference type="InterPro" id="IPR037069">
    <property type="entry name" value="AcylCoA_DH/ox_N_sf"/>
</dbReference>
<comment type="catalytic activity">
    <reaction evidence="11">
        <text>dibenzothiophene + FMNH2 + O2 = dibenzothiophene 5-oxide + FMN + H2O + H(+)</text>
        <dbReference type="Rhea" id="RHEA:49076"/>
        <dbReference type="ChEBI" id="CHEBI:15377"/>
        <dbReference type="ChEBI" id="CHEBI:15378"/>
        <dbReference type="ChEBI" id="CHEBI:15379"/>
        <dbReference type="ChEBI" id="CHEBI:23681"/>
        <dbReference type="ChEBI" id="CHEBI:23683"/>
        <dbReference type="ChEBI" id="CHEBI:57618"/>
        <dbReference type="ChEBI" id="CHEBI:58210"/>
    </reaction>
</comment>
<name>A0ABU1DLR2_9HYPH</name>
<comment type="catalytic activity">
    <reaction evidence="12">
        <text>dibenzothiophene 5-oxide + FMNH2 + O2 = dibenzothiophene 5,5-dioxide + FMN + H2O + H(+)</text>
        <dbReference type="Rhea" id="RHEA:49080"/>
        <dbReference type="ChEBI" id="CHEBI:15377"/>
        <dbReference type="ChEBI" id="CHEBI:15378"/>
        <dbReference type="ChEBI" id="CHEBI:15379"/>
        <dbReference type="ChEBI" id="CHEBI:23683"/>
        <dbReference type="ChEBI" id="CHEBI:57618"/>
        <dbReference type="ChEBI" id="CHEBI:58210"/>
        <dbReference type="ChEBI" id="CHEBI:90356"/>
    </reaction>
</comment>
<keyword evidence="6" id="KW-0503">Monooxygenase</keyword>
<evidence type="ECO:0000256" key="12">
    <source>
        <dbReference type="ARBA" id="ARBA00048445"/>
    </source>
</evidence>
<dbReference type="InterPro" id="IPR006091">
    <property type="entry name" value="Acyl-CoA_Oxase/DH_mid-dom"/>
</dbReference>
<dbReference type="PANTHER" id="PTHR43884:SF12">
    <property type="entry name" value="ISOVALERYL-COA DEHYDROGENASE, MITOCHONDRIAL-RELATED"/>
    <property type="match status" value="1"/>
</dbReference>
<comment type="subcellular location">
    <subcellularLocation>
        <location evidence="1">Cytoplasm</location>
    </subcellularLocation>
</comment>
<feature type="domain" description="Acyl-CoA oxidase/dehydrogenase middle" evidence="15">
    <location>
        <begin position="127"/>
        <end position="218"/>
    </location>
</feature>
<dbReference type="Gene3D" id="2.40.110.10">
    <property type="entry name" value="Butyryl-CoA Dehydrogenase, subunit A, domain 2"/>
    <property type="match status" value="1"/>
</dbReference>
<dbReference type="SUPFAM" id="SSF47203">
    <property type="entry name" value="Acyl-CoA dehydrogenase C-terminal domain-like"/>
    <property type="match status" value="1"/>
</dbReference>
<evidence type="ECO:0000256" key="9">
    <source>
        <dbReference type="ARBA" id="ARBA00034328"/>
    </source>
</evidence>
<evidence type="ECO:0000313" key="17">
    <source>
        <dbReference type="EMBL" id="MDR4308810.1"/>
    </source>
</evidence>
<evidence type="ECO:0000256" key="11">
    <source>
        <dbReference type="ARBA" id="ARBA00047859"/>
    </source>
</evidence>
<evidence type="ECO:0000256" key="1">
    <source>
        <dbReference type="ARBA" id="ARBA00004496"/>
    </source>
</evidence>
<dbReference type="InterPro" id="IPR009100">
    <property type="entry name" value="AcylCoA_DH/oxidase_NM_dom_sf"/>
</dbReference>
<dbReference type="InterPro" id="IPR013107">
    <property type="entry name" value="Acyl-CoA_DH_C"/>
</dbReference>
<comment type="pathway">
    <text evidence="7">Sulfur metabolism; dibenzothiophene degradation.</text>
</comment>
<dbReference type="Pfam" id="PF08028">
    <property type="entry name" value="Acyl-CoA_dh_2"/>
    <property type="match status" value="1"/>
</dbReference>
<evidence type="ECO:0000256" key="5">
    <source>
        <dbReference type="ARBA" id="ARBA00023002"/>
    </source>
</evidence>
<dbReference type="PANTHER" id="PTHR43884">
    <property type="entry name" value="ACYL-COA DEHYDROGENASE"/>
    <property type="match status" value="1"/>
</dbReference>
<feature type="region of interest" description="Disordered" evidence="14">
    <location>
        <begin position="1"/>
        <end position="21"/>
    </location>
</feature>
<keyword evidence="5" id="KW-0560">Oxidoreductase</keyword>
<evidence type="ECO:0000256" key="4">
    <source>
        <dbReference type="ARBA" id="ARBA00022741"/>
    </source>
</evidence>
<evidence type="ECO:0000256" key="14">
    <source>
        <dbReference type="SAM" id="MobiDB-lite"/>
    </source>
</evidence>
<evidence type="ECO:0000256" key="13">
    <source>
        <dbReference type="ARBA" id="ARBA00049456"/>
    </source>
</evidence>
<dbReference type="Gene3D" id="1.10.540.10">
    <property type="entry name" value="Acyl-CoA dehydrogenase/oxidase, N-terminal domain"/>
    <property type="match status" value="1"/>
</dbReference>
<dbReference type="InterPro" id="IPR036250">
    <property type="entry name" value="AcylCo_DH-like_C"/>
</dbReference>
<keyword evidence="2" id="KW-0285">Flavoprotein</keyword>
<protein>
    <recommendedName>
        <fullName evidence="10">Dibenzothiophene monooxygenase</fullName>
        <ecNumber evidence="9">1.14.14.21</ecNumber>
    </recommendedName>
</protein>
<dbReference type="PIRSF" id="PIRSF016578">
    <property type="entry name" value="HsaA"/>
    <property type="match status" value="1"/>
</dbReference>
<comment type="caution">
    <text evidence="17">The sequence shown here is derived from an EMBL/GenBank/DDBJ whole genome shotgun (WGS) entry which is preliminary data.</text>
</comment>
<dbReference type="Proteomes" id="UP001181622">
    <property type="component" value="Unassembled WGS sequence"/>
</dbReference>
<reference evidence="17" key="1">
    <citation type="submission" date="2020-10" db="EMBL/GenBank/DDBJ databases">
        <authorList>
            <person name="Abbas A."/>
            <person name="Razzaq R."/>
            <person name="Waqas M."/>
            <person name="Abbas N."/>
            <person name="Nielsen T.K."/>
            <person name="Hansen L.H."/>
            <person name="Hussain S."/>
            <person name="Shahid M."/>
        </authorList>
    </citation>
    <scope>NUCLEOTIDE SEQUENCE</scope>
    <source>
        <strain evidence="17">S14</strain>
    </source>
</reference>
<evidence type="ECO:0000256" key="6">
    <source>
        <dbReference type="ARBA" id="ARBA00023033"/>
    </source>
</evidence>
<evidence type="ECO:0000313" key="18">
    <source>
        <dbReference type="Proteomes" id="UP001181622"/>
    </source>
</evidence>
<keyword evidence="18" id="KW-1185">Reference proteome</keyword>
<comment type="similarity">
    <text evidence="8">Belongs to the DszC flavin monooxygenase family.</text>
</comment>
<gene>
    <name evidence="17" type="ORF">IHQ68_19490</name>
</gene>
<evidence type="ECO:0000256" key="8">
    <source>
        <dbReference type="ARBA" id="ARBA00034317"/>
    </source>
</evidence>
<dbReference type="Pfam" id="PF02770">
    <property type="entry name" value="Acyl-CoA_dh_M"/>
    <property type="match status" value="1"/>
</dbReference>
<evidence type="ECO:0000259" key="16">
    <source>
        <dbReference type="Pfam" id="PF08028"/>
    </source>
</evidence>
<accession>A0ABU1DLR2</accession>
<evidence type="ECO:0000259" key="15">
    <source>
        <dbReference type="Pfam" id="PF02770"/>
    </source>
</evidence>
<evidence type="ECO:0000256" key="3">
    <source>
        <dbReference type="ARBA" id="ARBA00022643"/>
    </source>
</evidence>
<comment type="catalytic activity">
    <reaction evidence="13">
        <text>dibenzothiophene + 2 FMNH2 + 2 O2 = dibenzothiophene 5,5-dioxide + 2 FMN + 2 H2O + 2 H(+)</text>
        <dbReference type="Rhea" id="RHEA:49072"/>
        <dbReference type="ChEBI" id="CHEBI:15377"/>
        <dbReference type="ChEBI" id="CHEBI:15378"/>
        <dbReference type="ChEBI" id="CHEBI:15379"/>
        <dbReference type="ChEBI" id="CHEBI:23681"/>
        <dbReference type="ChEBI" id="CHEBI:57618"/>
        <dbReference type="ChEBI" id="CHEBI:58210"/>
        <dbReference type="ChEBI" id="CHEBI:90356"/>
        <dbReference type="EC" id="1.14.14.21"/>
    </reaction>
</comment>
<feature type="domain" description="Acyl-CoA dehydrogenase C-terminal" evidence="16">
    <location>
        <begin position="249"/>
        <end position="385"/>
    </location>
</feature>
<proteinExistence type="inferred from homology"/>
<evidence type="ECO:0000256" key="7">
    <source>
        <dbReference type="ARBA" id="ARBA00034307"/>
    </source>
</evidence>
<dbReference type="Gene3D" id="1.20.140.10">
    <property type="entry name" value="Butyryl-CoA Dehydrogenase, subunit A, domain 3"/>
    <property type="match status" value="1"/>
</dbReference>
<evidence type="ECO:0000256" key="2">
    <source>
        <dbReference type="ARBA" id="ARBA00022630"/>
    </source>
</evidence>
<dbReference type="EMBL" id="JADBEO010000076">
    <property type="protein sequence ID" value="MDR4308810.1"/>
    <property type="molecule type" value="Genomic_DNA"/>
</dbReference>
<keyword evidence="4" id="KW-0547">Nucleotide-binding</keyword>